<feature type="domain" description="HTH deoR-type" evidence="4">
    <location>
        <begin position="451"/>
        <end position="494"/>
    </location>
</feature>
<dbReference type="Gene3D" id="1.10.10.10">
    <property type="entry name" value="Winged helix-like DNA-binding domain superfamily/Winged helix DNA-binding domain"/>
    <property type="match status" value="1"/>
</dbReference>
<comment type="caution">
    <text evidence="5">The sequence shown here is derived from an EMBL/GenBank/DDBJ whole genome shotgun (WGS) entry which is preliminary data.</text>
</comment>
<name>A0ABT7G0E1_9CORY</name>
<evidence type="ECO:0000256" key="3">
    <source>
        <dbReference type="SAM" id="MobiDB-lite"/>
    </source>
</evidence>
<dbReference type="Gene3D" id="3.30.565.60">
    <property type="match status" value="1"/>
</dbReference>
<dbReference type="InterPro" id="IPR007421">
    <property type="entry name" value="Schlafen_AlbA_2_dom"/>
</dbReference>
<dbReference type="PANTHER" id="PTHR30595:SF6">
    <property type="entry name" value="SCHLAFEN ALBA-2 DOMAIN-CONTAINING PROTEIN"/>
    <property type="match status" value="1"/>
</dbReference>
<dbReference type="Pfam" id="PF13749">
    <property type="entry name" value="HATPase_c_4"/>
    <property type="match status" value="1"/>
</dbReference>
<reference evidence="5 6" key="1">
    <citation type="submission" date="2023-05" db="EMBL/GenBank/DDBJ databases">
        <title>Metabolic capabilities are highly conserved among human nasal-associated Corynebacterium species in pangenomic analyses.</title>
        <authorList>
            <person name="Tran T.H."/>
            <person name="Roberts A.Q."/>
            <person name="Escapa I.F."/>
            <person name="Gao W."/>
            <person name="Conlan S."/>
            <person name="Kong H."/>
            <person name="Segre J.A."/>
            <person name="Kelly M.S."/>
            <person name="Lemon K.P."/>
        </authorList>
    </citation>
    <scope>NUCLEOTIDE SEQUENCE [LARGE SCALE GENOMIC DNA]</scope>
    <source>
        <strain evidence="5 6">KPL2811</strain>
    </source>
</reference>
<keyword evidence="1" id="KW-0805">Transcription regulation</keyword>
<evidence type="ECO:0000256" key="2">
    <source>
        <dbReference type="ARBA" id="ARBA00023163"/>
    </source>
</evidence>
<dbReference type="RefSeq" id="WP_126844360.1">
    <property type="nucleotide sequence ID" value="NZ_CP100371.1"/>
</dbReference>
<dbReference type="InterPro" id="IPR001034">
    <property type="entry name" value="DeoR_HTH"/>
</dbReference>
<keyword evidence="5" id="KW-0067">ATP-binding</keyword>
<accession>A0ABT7G0E1</accession>
<dbReference type="EMBL" id="JASNVK010000003">
    <property type="protein sequence ID" value="MDK4300197.1"/>
    <property type="molecule type" value="Genomic_DNA"/>
</dbReference>
<dbReference type="SMART" id="SM00420">
    <property type="entry name" value="HTH_DEOR"/>
    <property type="match status" value="1"/>
</dbReference>
<dbReference type="Pfam" id="PF08220">
    <property type="entry name" value="HTH_DeoR"/>
    <property type="match status" value="1"/>
</dbReference>
<feature type="compositionally biased region" description="Basic and acidic residues" evidence="3">
    <location>
        <begin position="425"/>
        <end position="434"/>
    </location>
</feature>
<feature type="region of interest" description="Disordered" evidence="3">
    <location>
        <begin position="425"/>
        <end position="446"/>
    </location>
</feature>
<dbReference type="InterPro" id="IPR036388">
    <property type="entry name" value="WH-like_DNA-bd_sf"/>
</dbReference>
<organism evidence="5 6">
    <name type="scientific">Corynebacterium propinquum</name>
    <dbReference type="NCBI Taxonomy" id="43769"/>
    <lineage>
        <taxon>Bacteria</taxon>
        <taxon>Bacillati</taxon>
        <taxon>Actinomycetota</taxon>
        <taxon>Actinomycetes</taxon>
        <taxon>Mycobacteriales</taxon>
        <taxon>Corynebacteriaceae</taxon>
        <taxon>Corynebacterium</taxon>
    </lineage>
</organism>
<keyword evidence="2" id="KW-0804">Transcription</keyword>
<dbReference type="InterPro" id="IPR036390">
    <property type="entry name" value="WH_DNA-bd_sf"/>
</dbReference>
<proteinExistence type="predicted"/>
<evidence type="ECO:0000256" key="1">
    <source>
        <dbReference type="ARBA" id="ARBA00023015"/>
    </source>
</evidence>
<dbReference type="PANTHER" id="PTHR30595">
    <property type="entry name" value="GLPR-RELATED TRANSCRIPTIONAL REPRESSOR"/>
    <property type="match status" value="1"/>
</dbReference>
<dbReference type="CDD" id="cd00090">
    <property type="entry name" value="HTH_ARSR"/>
    <property type="match status" value="1"/>
</dbReference>
<dbReference type="Pfam" id="PF04326">
    <property type="entry name" value="SLFN_AlbA_2"/>
    <property type="match status" value="1"/>
</dbReference>
<evidence type="ECO:0000313" key="5">
    <source>
        <dbReference type="EMBL" id="MDK4300197.1"/>
    </source>
</evidence>
<dbReference type="InterPro" id="IPR011991">
    <property type="entry name" value="ArsR-like_HTH"/>
</dbReference>
<dbReference type="Gene3D" id="3.30.950.30">
    <property type="entry name" value="Schlafen, AAA domain"/>
    <property type="match status" value="1"/>
</dbReference>
<sequence>MIDINAIHAKIASLRELGTDTQDVEVKAAFGGLPKELPETISAFANGNGGLLILGLDENNNFATSEKFDAQAITDGLQNAAATKVYPAIRPLFIETIPIDGRSVVVAQIPAIADYDKPAYVTNKGMYRGSYIRTADGDHLMQRYEIDRLLEQSHQPSWDLEIVHRASLDDLDDELTNRIIAREKEIHPRIFGKASTLQAMHRLNIIATDADGTVRPTLAGLLALGTYPQQFFPQLSITFTHYRGTTKASDASGIRYTDTLTVEGPIPLLIEEATRKVQATSPRGAIMRGAFRYDLFDFPPVAVREAITNAVMHRDYSPEARGTQVQVDLFADRLEVRNPGGLYGAVTVDTLGTDGISSSRNLALSRILESTPYLDDGFVAENRGSGYQEILDKLHRDLLPPPEVRNSLTRFALLFYKRGETEHTTLTKHTESSAHAHSIAHSKPAVNTSTREAIVDYLRTHDSASTKELADAAGVTAETIRRSLRQLLTENLVSATAPQRSPKQRYRLEQQAPASAFS</sequence>
<dbReference type="InterPro" id="IPR038475">
    <property type="entry name" value="RecG_C_sf"/>
</dbReference>
<protein>
    <submittedName>
        <fullName evidence="5">ATP-binding protein</fullName>
    </submittedName>
</protein>
<dbReference type="InterPro" id="IPR038461">
    <property type="entry name" value="Schlafen_AlbA_2_dom_sf"/>
</dbReference>
<evidence type="ECO:0000259" key="4">
    <source>
        <dbReference type="SMART" id="SM00420"/>
    </source>
</evidence>
<dbReference type="GO" id="GO:0005524">
    <property type="term" value="F:ATP binding"/>
    <property type="evidence" value="ECO:0007669"/>
    <property type="project" value="UniProtKB-KW"/>
</dbReference>
<dbReference type="SUPFAM" id="SSF46785">
    <property type="entry name" value="Winged helix' DNA-binding domain"/>
    <property type="match status" value="1"/>
</dbReference>
<evidence type="ECO:0000313" key="6">
    <source>
        <dbReference type="Proteomes" id="UP001243856"/>
    </source>
</evidence>
<feature type="region of interest" description="Disordered" evidence="3">
    <location>
        <begin position="495"/>
        <end position="518"/>
    </location>
</feature>
<gene>
    <name evidence="5" type="ORF">QPX45_02860</name>
</gene>
<dbReference type="Proteomes" id="UP001243856">
    <property type="component" value="Unassembled WGS sequence"/>
</dbReference>
<keyword evidence="6" id="KW-1185">Reference proteome</keyword>
<keyword evidence="5" id="KW-0547">Nucleotide-binding</keyword>